<evidence type="ECO:0000256" key="2">
    <source>
        <dbReference type="ARBA" id="ARBA00022692"/>
    </source>
</evidence>
<feature type="transmembrane region" description="Helical" evidence="5">
    <location>
        <begin position="410"/>
        <end position="431"/>
    </location>
</feature>
<dbReference type="Proteomes" id="UP000070700">
    <property type="component" value="Unassembled WGS sequence"/>
</dbReference>
<evidence type="ECO:0000259" key="6">
    <source>
        <dbReference type="PROSITE" id="PS50850"/>
    </source>
</evidence>
<feature type="transmembrane region" description="Helical" evidence="5">
    <location>
        <begin position="437"/>
        <end position="461"/>
    </location>
</feature>
<keyword evidence="3 5" id="KW-1133">Transmembrane helix</keyword>
<keyword evidence="8" id="KW-1185">Reference proteome</keyword>
<feature type="transmembrane region" description="Helical" evidence="5">
    <location>
        <begin position="130"/>
        <end position="147"/>
    </location>
</feature>
<feature type="domain" description="Major facilitator superfamily (MFS) profile" evidence="6">
    <location>
        <begin position="62"/>
        <end position="537"/>
    </location>
</feature>
<dbReference type="EMBL" id="KQ947439">
    <property type="protein sequence ID" value="KUJ07450.1"/>
    <property type="molecule type" value="Genomic_DNA"/>
</dbReference>
<evidence type="ECO:0000256" key="1">
    <source>
        <dbReference type="ARBA" id="ARBA00004141"/>
    </source>
</evidence>
<protein>
    <submittedName>
        <fullName evidence="7">Putative MFS transporter</fullName>
    </submittedName>
</protein>
<feature type="transmembrane region" description="Helical" evidence="5">
    <location>
        <begin position="218"/>
        <end position="238"/>
    </location>
</feature>
<evidence type="ECO:0000313" key="7">
    <source>
        <dbReference type="EMBL" id="KUJ07450.1"/>
    </source>
</evidence>
<dbReference type="GO" id="GO:0005886">
    <property type="term" value="C:plasma membrane"/>
    <property type="evidence" value="ECO:0007669"/>
    <property type="project" value="TreeGrafter"/>
</dbReference>
<dbReference type="AlphaFoldDB" id="A0A132B4W5"/>
<dbReference type="SUPFAM" id="SSF103473">
    <property type="entry name" value="MFS general substrate transporter"/>
    <property type="match status" value="1"/>
</dbReference>
<dbReference type="GO" id="GO:0022857">
    <property type="term" value="F:transmembrane transporter activity"/>
    <property type="evidence" value="ECO:0007669"/>
    <property type="project" value="InterPro"/>
</dbReference>
<name>A0A132B4W5_MOLSC</name>
<dbReference type="Gene3D" id="1.20.1250.20">
    <property type="entry name" value="MFS general substrate transporter like domains"/>
    <property type="match status" value="1"/>
</dbReference>
<dbReference type="InParanoid" id="A0A132B4W5"/>
<feature type="transmembrane region" description="Helical" evidence="5">
    <location>
        <begin position="509"/>
        <end position="529"/>
    </location>
</feature>
<feature type="transmembrane region" description="Helical" evidence="5">
    <location>
        <begin position="367"/>
        <end position="389"/>
    </location>
</feature>
<dbReference type="KEGG" id="psco:LY89DRAFT_766028"/>
<feature type="transmembrane region" description="Helical" evidence="5">
    <location>
        <begin position="473"/>
        <end position="489"/>
    </location>
</feature>
<organism evidence="7 8">
    <name type="scientific">Mollisia scopiformis</name>
    <name type="common">Conifer needle endophyte fungus</name>
    <name type="synonym">Phialocephala scopiformis</name>
    <dbReference type="NCBI Taxonomy" id="149040"/>
    <lineage>
        <taxon>Eukaryota</taxon>
        <taxon>Fungi</taxon>
        <taxon>Dikarya</taxon>
        <taxon>Ascomycota</taxon>
        <taxon>Pezizomycotina</taxon>
        <taxon>Leotiomycetes</taxon>
        <taxon>Helotiales</taxon>
        <taxon>Mollisiaceae</taxon>
        <taxon>Mollisia</taxon>
    </lineage>
</organism>
<accession>A0A132B4W5</accession>
<dbReference type="Pfam" id="PF07690">
    <property type="entry name" value="MFS_1"/>
    <property type="match status" value="1"/>
</dbReference>
<reference evidence="7 8" key="1">
    <citation type="submission" date="2015-10" db="EMBL/GenBank/DDBJ databases">
        <title>Full genome of DAOMC 229536 Phialocephala scopiformis, a fungal endophyte of spruce producing the potent anti-insectan compound rugulosin.</title>
        <authorList>
            <consortium name="DOE Joint Genome Institute"/>
            <person name="Walker A.K."/>
            <person name="Frasz S.L."/>
            <person name="Seifert K.A."/>
            <person name="Miller J.D."/>
            <person name="Mondo S.J."/>
            <person name="Labutti K."/>
            <person name="Lipzen A."/>
            <person name="Dockter R."/>
            <person name="Kennedy M."/>
            <person name="Grigoriev I.V."/>
            <person name="Spatafora J.W."/>
        </authorList>
    </citation>
    <scope>NUCLEOTIDE SEQUENCE [LARGE SCALE GENOMIC DNA]</scope>
    <source>
        <strain evidence="7 8">CBS 120377</strain>
    </source>
</reference>
<feature type="transmembrane region" description="Helical" evidence="5">
    <location>
        <begin position="188"/>
        <end position="212"/>
    </location>
</feature>
<dbReference type="OrthoDB" id="2585655at2759"/>
<dbReference type="InterPro" id="IPR020846">
    <property type="entry name" value="MFS_dom"/>
</dbReference>
<evidence type="ECO:0000256" key="3">
    <source>
        <dbReference type="ARBA" id="ARBA00022989"/>
    </source>
</evidence>
<keyword evidence="2 5" id="KW-0812">Transmembrane</keyword>
<gene>
    <name evidence="7" type="ORF">LY89DRAFT_766028</name>
</gene>
<dbReference type="InterPro" id="IPR036259">
    <property type="entry name" value="MFS_trans_sf"/>
</dbReference>
<feature type="transmembrane region" description="Helical" evidence="5">
    <location>
        <begin position="159"/>
        <end position="181"/>
    </location>
</feature>
<dbReference type="PANTHER" id="PTHR23502:SF160">
    <property type="entry name" value="MAJOR FACILITATOR SUPERFAMILY (MFS) PROFILE DOMAIN-CONTAINING PROTEIN-RELATED"/>
    <property type="match status" value="1"/>
</dbReference>
<feature type="transmembrane region" description="Helical" evidence="5">
    <location>
        <begin position="103"/>
        <end position="123"/>
    </location>
</feature>
<proteinExistence type="predicted"/>
<feature type="transmembrane region" description="Helical" evidence="5">
    <location>
        <begin position="324"/>
        <end position="347"/>
    </location>
</feature>
<keyword evidence="4 5" id="KW-0472">Membrane</keyword>
<evidence type="ECO:0000256" key="5">
    <source>
        <dbReference type="SAM" id="Phobius"/>
    </source>
</evidence>
<dbReference type="PANTHER" id="PTHR23502">
    <property type="entry name" value="MAJOR FACILITATOR SUPERFAMILY"/>
    <property type="match status" value="1"/>
</dbReference>
<dbReference type="RefSeq" id="XP_018061805.1">
    <property type="nucleotide sequence ID" value="XM_018221707.1"/>
</dbReference>
<dbReference type="PROSITE" id="PS50850">
    <property type="entry name" value="MFS"/>
    <property type="match status" value="1"/>
</dbReference>
<evidence type="ECO:0000313" key="8">
    <source>
        <dbReference type="Proteomes" id="UP000070700"/>
    </source>
</evidence>
<feature type="transmembrane region" description="Helical" evidence="5">
    <location>
        <begin position="64"/>
        <end position="83"/>
    </location>
</feature>
<sequence>MTDDAQSHSTFALWSVFSYDSIYFHKLTKLHIQDKRLKRGKQMAFGTATAGDPKWWPAWIRFTVLANLCWFVFMGNCYSSGITTGFEDMAEEFRVGFGPLTNIISWSVFALGVSNLFWMPLAMCIGKRPVILISMVIFLAGLIWSVYAPTLNSLLGARILASFGAGSVESLGPSIIADLFLERYFATAMALFALFLSGGSQIGPVIAGYLIADKGWRWFFKLCAILNGANLFCCLFFLPETSYRRPYVYGGETAAEADKEATQMIEHKHDKRMGDDLATIPTGTAPGVPYAGTYWKDLVAFRHRGQEETGLRAFPKQLTLPWRFLLVPGALYAAISYGVILAGIVIISSQMPQLFAPPPYLFDSKAIGLFTLSSFIGVIVAYPLAGPLTDLLSRTLTRANNNIHKPEHRIPALILPFLLCPWGLILYSYTVADSKPYYAAAVGFAVQAAGLCFVPSVVLSYVVDAYPAEGGEALVLINAGKNLVAFGITKSNAQWLAKEGLKKMYGEMAAIQWAVLLLGLPLYFAGPWLRRSTQKFV</sequence>
<comment type="subcellular location">
    <subcellularLocation>
        <location evidence="1">Membrane</location>
        <topology evidence="1">Multi-pass membrane protein</topology>
    </subcellularLocation>
</comment>
<dbReference type="InterPro" id="IPR011701">
    <property type="entry name" value="MFS"/>
</dbReference>
<evidence type="ECO:0000256" key="4">
    <source>
        <dbReference type="ARBA" id="ARBA00023136"/>
    </source>
</evidence>
<dbReference type="GeneID" id="28831433"/>